<protein>
    <submittedName>
        <fullName evidence="1">Uncharacterized protein</fullName>
    </submittedName>
</protein>
<sequence length="59" mass="6880">MTRLRGGRTIPHIVRILGLGAIQTSLIVVSQKFFRKVEWSHEHWQSSSSCPQRHVRRKS</sequence>
<gene>
    <name evidence="1" type="ORF">DAMO_0630</name>
</gene>
<dbReference type="HOGENOM" id="CLU_2951691_0_0_0"/>
<evidence type="ECO:0000313" key="1">
    <source>
        <dbReference type="EMBL" id="CBE67703.1"/>
    </source>
</evidence>
<evidence type="ECO:0000313" key="2">
    <source>
        <dbReference type="Proteomes" id="UP000006898"/>
    </source>
</evidence>
<organism evidence="1 2">
    <name type="scientific">Methylomirabilis oxygeniifera</name>
    <dbReference type="NCBI Taxonomy" id="671143"/>
    <lineage>
        <taxon>Bacteria</taxon>
        <taxon>Candidatus Methylomirabilota</taxon>
        <taxon>Candidatus Methylomirabilia</taxon>
        <taxon>Candidatus Methylomirabilales</taxon>
        <taxon>Candidatus Methylomirabilaceae</taxon>
        <taxon>Candidatus Methylomirabilis</taxon>
    </lineage>
</organism>
<dbReference type="EMBL" id="FP565575">
    <property type="protein sequence ID" value="CBE67703.1"/>
    <property type="molecule type" value="Genomic_DNA"/>
</dbReference>
<dbReference type="AlphaFoldDB" id="D5MKQ6"/>
<accession>D5MKQ6</accession>
<reference evidence="1 2" key="1">
    <citation type="journal article" date="2010" name="Nature">
        <title>Nitrite-driven anaerobic methane oxidation by oxygenic bacteria.</title>
        <authorList>
            <person name="Ettwig K.F."/>
            <person name="Butler M.K."/>
            <person name="Le Paslier D."/>
            <person name="Pelletier E."/>
            <person name="Mangenot S."/>
            <person name="Kuypers M.M.M."/>
            <person name="Schreiber F."/>
            <person name="Dutilh B.E."/>
            <person name="Zedelius J."/>
            <person name="de Beer D."/>
            <person name="Gloerich J."/>
            <person name="Wessels H.J.C.T."/>
            <person name="van Allen T."/>
            <person name="Luesken F."/>
            <person name="Wu M."/>
            <person name="van de Pas-Schoonen K.T."/>
            <person name="Op den Camp H.J.M."/>
            <person name="Janssen-Megens E.M."/>
            <person name="Francoijs K-J."/>
            <person name="Stunnenberg H."/>
            <person name="Weissenbach J."/>
            <person name="Jetten M.S.M."/>
            <person name="Strous M."/>
        </authorList>
    </citation>
    <scope>NUCLEOTIDE SEQUENCE [LARGE SCALE GENOMIC DNA]</scope>
</reference>
<dbReference type="STRING" id="671143.DAMO_0630"/>
<dbReference type="Proteomes" id="UP000006898">
    <property type="component" value="Chromosome"/>
</dbReference>
<proteinExistence type="predicted"/>
<dbReference type="KEGG" id="mox:DAMO_0630"/>
<name>D5MKQ6_METO1</name>